<dbReference type="InterPro" id="IPR004843">
    <property type="entry name" value="Calcineurin-like_PHP"/>
</dbReference>
<dbReference type="InterPro" id="IPR029052">
    <property type="entry name" value="Metallo-depent_PP-like"/>
</dbReference>
<gene>
    <name evidence="2" type="ORF">FJZ47_22455</name>
</gene>
<evidence type="ECO:0000313" key="2">
    <source>
        <dbReference type="EMBL" id="MBM3226535.1"/>
    </source>
</evidence>
<name>A0A937W6B1_UNCTE</name>
<dbReference type="GO" id="GO:0006798">
    <property type="term" value="P:polyphosphate catabolic process"/>
    <property type="evidence" value="ECO:0007669"/>
    <property type="project" value="TreeGrafter"/>
</dbReference>
<sequence length="235" mass="26064">MLARHGHHRLDDLPARRLIVIGDVHGCLDELTTLYTSLAPTPQDLVVLAGDLVAKGPCSAEVLQFVRRHHIRAVLGNHDAHWLHYWRTQDPRTLSSVARHQAEQLQAEDWAYLDALPLSLHLPRLNTLIVHAGVLPGVPLSAQQPQHLLNMRSILPDGSVAFRAAEGRPWVESWYGPAFVVFGHDAVRGLQHTPYALGLDTGCVYGHRLSAVVLPEQRLVTVEARRAYAAPESFS</sequence>
<dbReference type="GO" id="GO:0016791">
    <property type="term" value="F:phosphatase activity"/>
    <property type="evidence" value="ECO:0007669"/>
    <property type="project" value="TreeGrafter"/>
</dbReference>
<reference evidence="2" key="1">
    <citation type="submission" date="2019-03" db="EMBL/GenBank/DDBJ databases">
        <title>Lake Tanganyika Metagenome-Assembled Genomes (MAGs).</title>
        <authorList>
            <person name="Tran P."/>
        </authorList>
    </citation>
    <scope>NUCLEOTIDE SEQUENCE</scope>
    <source>
        <strain evidence="2">K_DeepCast_65m_m2_066</strain>
    </source>
</reference>
<proteinExistence type="predicted"/>
<dbReference type="InterPro" id="IPR050126">
    <property type="entry name" value="Ap4A_hydrolase"/>
</dbReference>
<feature type="domain" description="Calcineurin-like phosphoesterase" evidence="1">
    <location>
        <begin position="17"/>
        <end position="186"/>
    </location>
</feature>
<accession>A0A937W6B1</accession>
<dbReference type="Proteomes" id="UP000712673">
    <property type="component" value="Unassembled WGS sequence"/>
</dbReference>
<dbReference type="SUPFAM" id="SSF56300">
    <property type="entry name" value="Metallo-dependent phosphatases"/>
    <property type="match status" value="1"/>
</dbReference>
<dbReference type="PANTHER" id="PTHR42850">
    <property type="entry name" value="METALLOPHOSPHOESTERASE"/>
    <property type="match status" value="1"/>
</dbReference>
<dbReference type="GO" id="GO:0005737">
    <property type="term" value="C:cytoplasm"/>
    <property type="evidence" value="ECO:0007669"/>
    <property type="project" value="TreeGrafter"/>
</dbReference>
<dbReference type="Gene3D" id="3.60.21.10">
    <property type="match status" value="1"/>
</dbReference>
<comment type="caution">
    <text evidence="2">The sequence shown here is derived from an EMBL/GenBank/DDBJ whole genome shotgun (WGS) entry which is preliminary data.</text>
</comment>
<protein>
    <submittedName>
        <fullName evidence="2">Metallophosphatase</fullName>
    </submittedName>
</protein>
<dbReference type="PANTHER" id="PTHR42850:SF4">
    <property type="entry name" value="ZINC-DEPENDENT ENDOPOLYPHOSPHATASE"/>
    <property type="match status" value="1"/>
</dbReference>
<dbReference type="Pfam" id="PF00149">
    <property type="entry name" value="Metallophos"/>
    <property type="match status" value="1"/>
</dbReference>
<evidence type="ECO:0000259" key="1">
    <source>
        <dbReference type="Pfam" id="PF00149"/>
    </source>
</evidence>
<dbReference type="EMBL" id="VGLS01000946">
    <property type="protein sequence ID" value="MBM3226535.1"/>
    <property type="molecule type" value="Genomic_DNA"/>
</dbReference>
<dbReference type="GO" id="GO:0000298">
    <property type="term" value="F:endopolyphosphatase activity"/>
    <property type="evidence" value="ECO:0007669"/>
    <property type="project" value="TreeGrafter"/>
</dbReference>
<organism evidence="2 3">
    <name type="scientific">Tectimicrobiota bacterium</name>
    <dbReference type="NCBI Taxonomy" id="2528274"/>
    <lineage>
        <taxon>Bacteria</taxon>
        <taxon>Pseudomonadati</taxon>
        <taxon>Nitrospinota/Tectimicrobiota group</taxon>
        <taxon>Candidatus Tectimicrobiota</taxon>
    </lineage>
</organism>
<evidence type="ECO:0000313" key="3">
    <source>
        <dbReference type="Proteomes" id="UP000712673"/>
    </source>
</evidence>
<dbReference type="AlphaFoldDB" id="A0A937W6B1"/>